<evidence type="ECO:0000259" key="4">
    <source>
        <dbReference type="PROSITE" id="PS50043"/>
    </source>
</evidence>
<dbReference type="PROSITE" id="PS50043">
    <property type="entry name" value="HTH_LUXR_2"/>
    <property type="match status" value="1"/>
</dbReference>
<dbReference type="CDD" id="cd17535">
    <property type="entry name" value="REC_NarL-like"/>
    <property type="match status" value="1"/>
</dbReference>
<evidence type="ECO:0000256" key="1">
    <source>
        <dbReference type="ARBA" id="ARBA00022553"/>
    </source>
</evidence>
<dbReference type="Pfam" id="PF00196">
    <property type="entry name" value="GerE"/>
    <property type="match status" value="1"/>
</dbReference>
<dbReference type="RefSeq" id="WP_379755130.1">
    <property type="nucleotide sequence ID" value="NZ_JBHSMR010000013.1"/>
</dbReference>
<protein>
    <submittedName>
        <fullName evidence="6">Response regulator transcription factor</fullName>
    </submittedName>
</protein>
<dbReference type="InterPro" id="IPR011006">
    <property type="entry name" value="CheY-like_superfamily"/>
</dbReference>
<dbReference type="PANTHER" id="PTHR43214:SF43">
    <property type="entry name" value="TWO-COMPONENT RESPONSE REGULATOR"/>
    <property type="match status" value="1"/>
</dbReference>
<dbReference type="Pfam" id="PF00072">
    <property type="entry name" value="Response_reg"/>
    <property type="match status" value="1"/>
</dbReference>
<name>A0ABW0MPN9_9BURK</name>
<proteinExistence type="predicted"/>
<dbReference type="InterPro" id="IPR039420">
    <property type="entry name" value="WalR-like"/>
</dbReference>
<dbReference type="SMART" id="SM00421">
    <property type="entry name" value="HTH_LUXR"/>
    <property type="match status" value="1"/>
</dbReference>
<feature type="modified residue" description="4-aspartylphosphate" evidence="3">
    <location>
        <position position="61"/>
    </location>
</feature>
<evidence type="ECO:0000256" key="2">
    <source>
        <dbReference type="ARBA" id="ARBA00023125"/>
    </source>
</evidence>
<dbReference type="Gene3D" id="3.40.50.2300">
    <property type="match status" value="1"/>
</dbReference>
<keyword evidence="2" id="KW-0238">DNA-binding</keyword>
<dbReference type="InterPro" id="IPR058245">
    <property type="entry name" value="NreC/VraR/RcsB-like_REC"/>
</dbReference>
<dbReference type="SUPFAM" id="SSF46894">
    <property type="entry name" value="C-terminal effector domain of the bipartite response regulators"/>
    <property type="match status" value="1"/>
</dbReference>
<keyword evidence="1 3" id="KW-0597">Phosphoprotein</keyword>
<feature type="domain" description="HTH luxR-type" evidence="4">
    <location>
        <begin position="142"/>
        <end position="207"/>
    </location>
</feature>
<evidence type="ECO:0000256" key="3">
    <source>
        <dbReference type="PROSITE-ProRule" id="PRU00169"/>
    </source>
</evidence>
<dbReference type="PRINTS" id="PR00038">
    <property type="entry name" value="HTHLUXR"/>
</dbReference>
<dbReference type="InterPro" id="IPR000792">
    <property type="entry name" value="Tscrpt_reg_LuxR_C"/>
</dbReference>
<evidence type="ECO:0000259" key="5">
    <source>
        <dbReference type="PROSITE" id="PS50110"/>
    </source>
</evidence>
<dbReference type="CDD" id="cd06170">
    <property type="entry name" value="LuxR_C_like"/>
    <property type="match status" value="1"/>
</dbReference>
<dbReference type="PROSITE" id="PS50110">
    <property type="entry name" value="RESPONSE_REGULATORY"/>
    <property type="match status" value="1"/>
</dbReference>
<gene>
    <name evidence="6" type="ORF">ACFPQ5_11350</name>
</gene>
<reference evidence="7" key="1">
    <citation type="journal article" date="2019" name="Int. J. Syst. Evol. Microbiol.">
        <title>The Global Catalogue of Microorganisms (GCM) 10K type strain sequencing project: providing services to taxonomists for standard genome sequencing and annotation.</title>
        <authorList>
            <consortium name="The Broad Institute Genomics Platform"/>
            <consortium name="The Broad Institute Genome Sequencing Center for Infectious Disease"/>
            <person name="Wu L."/>
            <person name="Ma J."/>
        </authorList>
    </citation>
    <scope>NUCLEOTIDE SEQUENCE [LARGE SCALE GENOMIC DNA]</scope>
    <source>
        <strain evidence="7">CCUG 43111</strain>
    </source>
</reference>
<accession>A0ABW0MPN9</accession>
<feature type="domain" description="Response regulatory" evidence="5">
    <location>
        <begin position="10"/>
        <end position="126"/>
    </location>
</feature>
<dbReference type="PANTHER" id="PTHR43214">
    <property type="entry name" value="TWO-COMPONENT RESPONSE REGULATOR"/>
    <property type="match status" value="1"/>
</dbReference>
<keyword evidence="7" id="KW-1185">Reference proteome</keyword>
<sequence>MHTPVRSPIRVMVVDDHPMMREGISAALLAEGGIEIVCTAANGSEAIADFARHRPDVSLVDLQMPVKDGLEAIIGIRALHPDARIVVLTTYRGDARVVAALKAGAAAYLLKDVSSATLAQAVRNVYQGASVIAPLAQHDVDSHYQADALSPRELDVLRLAANGNSNRVIGEALSISEPTVKTHMSTILVKLGASDRTHAVTLATRRGYISL</sequence>
<dbReference type="SUPFAM" id="SSF52172">
    <property type="entry name" value="CheY-like"/>
    <property type="match status" value="1"/>
</dbReference>
<dbReference type="Proteomes" id="UP001596101">
    <property type="component" value="Unassembled WGS sequence"/>
</dbReference>
<dbReference type="EMBL" id="JBHSMR010000013">
    <property type="protein sequence ID" value="MFC5478791.1"/>
    <property type="molecule type" value="Genomic_DNA"/>
</dbReference>
<dbReference type="InterPro" id="IPR016032">
    <property type="entry name" value="Sig_transdc_resp-reg_C-effctor"/>
</dbReference>
<evidence type="ECO:0000313" key="6">
    <source>
        <dbReference type="EMBL" id="MFC5478791.1"/>
    </source>
</evidence>
<evidence type="ECO:0000313" key="7">
    <source>
        <dbReference type="Proteomes" id="UP001596101"/>
    </source>
</evidence>
<comment type="caution">
    <text evidence="6">The sequence shown here is derived from an EMBL/GenBank/DDBJ whole genome shotgun (WGS) entry which is preliminary data.</text>
</comment>
<dbReference type="SMART" id="SM00448">
    <property type="entry name" value="REC"/>
    <property type="match status" value="1"/>
</dbReference>
<organism evidence="6 7">
    <name type="scientific">Massilia suwonensis</name>
    <dbReference type="NCBI Taxonomy" id="648895"/>
    <lineage>
        <taxon>Bacteria</taxon>
        <taxon>Pseudomonadati</taxon>
        <taxon>Pseudomonadota</taxon>
        <taxon>Betaproteobacteria</taxon>
        <taxon>Burkholderiales</taxon>
        <taxon>Oxalobacteraceae</taxon>
        <taxon>Telluria group</taxon>
        <taxon>Massilia</taxon>
    </lineage>
</organism>
<dbReference type="InterPro" id="IPR001789">
    <property type="entry name" value="Sig_transdc_resp-reg_receiver"/>
</dbReference>